<dbReference type="STRING" id="1045773.SAMN05216555_11137"/>
<keyword evidence="2" id="KW-1185">Reference proteome</keyword>
<proteinExistence type="predicted"/>
<dbReference type="AlphaFoldDB" id="A0A1G8U2E7"/>
<reference evidence="2" key="1">
    <citation type="submission" date="2016-10" db="EMBL/GenBank/DDBJ databases">
        <authorList>
            <person name="Varghese N."/>
            <person name="Submissions S."/>
        </authorList>
    </citation>
    <scope>NUCLEOTIDE SEQUENCE [LARGE SCALE GENOMIC DNA]</scope>
    <source>
        <strain evidence="2">CGMCC 1.10783</strain>
    </source>
</reference>
<sequence length="56" mass="6288">MEFLVALIVIIVLLAIAATISAVLRDGRGHIPPVRSERDWRALDLPSSAYWTMRLL</sequence>
<dbReference type="EMBL" id="FNEI01000011">
    <property type="protein sequence ID" value="SDJ47285.1"/>
    <property type="molecule type" value="Genomic_DNA"/>
</dbReference>
<name>A0A1G8U2E7_9MICC</name>
<accession>A0A1G8U2E7</accession>
<dbReference type="RefSeq" id="WP_175453554.1">
    <property type="nucleotide sequence ID" value="NZ_FNEI01000011.1"/>
</dbReference>
<protein>
    <submittedName>
        <fullName evidence="1">Uncharacterized protein</fullName>
    </submittedName>
</protein>
<organism evidence="1 2">
    <name type="scientific">Arthrobacter cupressi</name>
    <dbReference type="NCBI Taxonomy" id="1045773"/>
    <lineage>
        <taxon>Bacteria</taxon>
        <taxon>Bacillati</taxon>
        <taxon>Actinomycetota</taxon>
        <taxon>Actinomycetes</taxon>
        <taxon>Micrococcales</taxon>
        <taxon>Micrococcaceae</taxon>
        <taxon>Arthrobacter</taxon>
    </lineage>
</organism>
<evidence type="ECO:0000313" key="1">
    <source>
        <dbReference type="EMBL" id="SDJ47285.1"/>
    </source>
</evidence>
<dbReference type="Proteomes" id="UP000182130">
    <property type="component" value="Unassembled WGS sequence"/>
</dbReference>
<gene>
    <name evidence="1" type="ORF">SAMN05216555_11137</name>
</gene>
<evidence type="ECO:0000313" key="2">
    <source>
        <dbReference type="Proteomes" id="UP000182130"/>
    </source>
</evidence>